<dbReference type="EMBL" id="VTXL01000004">
    <property type="protein sequence ID" value="NOJ12557.1"/>
    <property type="molecule type" value="Genomic_DNA"/>
</dbReference>
<dbReference type="Proteomes" id="UP001177883">
    <property type="component" value="Unassembled WGS sequence"/>
</dbReference>
<evidence type="ECO:0000313" key="8">
    <source>
        <dbReference type="Proteomes" id="UP000050463"/>
    </source>
</evidence>
<comment type="caution">
    <text evidence="6">The sequence shown here is derived from an EMBL/GenBank/DDBJ whole genome shotgun (WGS) entry which is preliminary data.</text>
</comment>
<dbReference type="Proteomes" id="UP000244080">
    <property type="component" value="Unassembled WGS sequence"/>
</dbReference>
<dbReference type="EMBL" id="JAUYVK010000014">
    <property type="protein sequence ID" value="MDP2490699.1"/>
    <property type="molecule type" value="Genomic_DNA"/>
</dbReference>
<dbReference type="RefSeq" id="WP_004730253.1">
    <property type="nucleotide sequence ID" value="NZ_AP025509.1"/>
</dbReference>
<dbReference type="Proteomes" id="UP000519158">
    <property type="component" value="Unassembled WGS sequence"/>
</dbReference>
<dbReference type="Proteomes" id="UP001177935">
    <property type="component" value="Unassembled WGS sequence"/>
</dbReference>
<evidence type="ECO:0000313" key="4">
    <source>
        <dbReference type="EMBL" id="MEZ8182380.1"/>
    </source>
</evidence>
<dbReference type="Proteomes" id="UP001569200">
    <property type="component" value="Unassembled WGS sequence"/>
</dbReference>
<dbReference type="AlphaFoldDB" id="A0A0P6Z1W9"/>
<reference evidence="7 10" key="4">
    <citation type="submission" date="2017-11" db="EMBL/GenBank/DDBJ databases">
        <title>Population delineation of vibrios coincides with oyster pathogenicity.</title>
        <authorList>
            <person name="Bruto M."/>
            <person name="Labreuche Y."/>
            <person name="James A."/>
            <person name="Piel D."/>
            <person name="Chenivesse S."/>
            <person name="Petton B."/>
            <person name="Polz M.F."/>
            <person name="Le Roux F."/>
        </authorList>
    </citation>
    <scope>NUCLEOTIDE SEQUENCE [LARGE SCALE GENOMIC DNA]</scope>
    <source>
        <strain evidence="7 10">1F_55</strain>
    </source>
</reference>
<dbReference type="EMBL" id="PIGA01000001">
    <property type="protein sequence ID" value="PTP23273.1"/>
    <property type="molecule type" value="Genomic_DNA"/>
</dbReference>
<evidence type="ECO:0000313" key="5">
    <source>
        <dbReference type="EMBL" id="NOJ12557.1"/>
    </source>
</evidence>
<accession>A0A0P6Z1W9</accession>
<keyword evidence="12" id="KW-1185">Reference proteome</keyword>
<reference evidence="5 11" key="6">
    <citation type="submission" date="2019-09" db="EMBL/GenBank/DDBJ databases">
        <title>Draft genome sequencing and comparative genomics of hatchery-associated Vibrios.</title>
        <authorList>
            <person name="Kehlet-Delgado H."/>
            <person name="Mueller R.S."/>
        </authorList>
    </citation>
    <scope>NUCLEOTIDE SEQUENCE [LARGE SCALE GENOMIC DNA]</scope>
    <source>
        <strain evidence="5 11">99-70-13A3</strain>
    </source>
</reference>
<dbReference type="EMBL" id="JBGOOW010000022">
    <property type="protein sequence ID" value="MEZ8182380.1"/>
    <property type="molecule type" value="Genomic_DNA"/>
</dbReference>
<dbReference type="OrthoDB" id="5890573at2"/>
<dbReference type="Proteomes" id="UP000235405">
    <property type="component" value="Unassembled WGS sequence"/>
</dbReference>
<evidence type="ECO:0000313" key="1">
    <source>
        <dbReference type="EMBL" id="KPL94877.1"/>
    </source>
</evidence>
<dbReference type="EMBL" id="JAUYVL010000002">
    <property type="protein sequence ID" value="MDP2500232.1"/>
    <property type="molecule type" value="Genomic_DNA"/>
</dbReference>
<dbReference type="EMBL" id="MCSW01000212">
    <property type="protein sequence ID" value="PMF18122.1"/>
    <property type="molecule type" value="Genomic_DNA"/>
</dbReference>
<reference evidence="9" key="2">
    <citation type="submission" date="2016-07" db="EMBL/GenBank/DDBJ databases">
        <title>Nontailed viruses are major unrecognized killers of bacteria in the ocean.</title>
        <authorList>
            <person name="Kauffman K."/>
            <person name="Hussain F."/>
            <person name="Yang J."/>
            <person name="Arevalo P."/>
            <person name="Brown J."/>
            <person name="Cutler M."/>
            <person name="Kelly L."/>
            <person name="Polz M.F."/>
        </authorList>
    </citation>
    <scope>NUCLEOTIDE SEQUENCE [LARGE SCALE GENOMIC DNA]</scope>
    <source>
        <strain evidence="9">10N.286.54.F3</strain>
    </source>
</reference>
<evidence type="ECO:0000313" key="12">
    <source>
        <dbReference type="Proteomes" id="UP001569200"/>
    </source>
</evidence>
<evidence type="ECO:0000313" key="11">
    <source>
        <dbReference type="Proteomes" id="UP000519158"/>
    </source>
</evidence>
<reference evidence="6" key="5">
    <citation type="journal article" date="2018" name="Nature">
        <title>A major lineage of non-tailed dsDNA viruses as unrecognized killers of marine bacteria.</title>
        <authorList>
            <person name="Kauffman K.M."/>
            <person name="Hussain F.A."/>
            <person name="Yang J."/>
            <person name="Arevalo P."/>
            <person name="Brown J.M."/>
            <person name="Chang W.K."/>
            <person name="VanInsberghe D."/>
            <person name="Elsherbini J."/>
            <person name="Sharma R.S."/>
            <person name="Cutler M.B."/>
            <person name="Kelly L."/>
            <person name="Polz M.F."/>
        </authorList>
    </citation>
    <scope>NUCLEOTIDE SEQUENCE</scope>
    <source>
        <strain evidence="6">10N.286.54.F3</strain>
    </source>
</reference>
<reference evidence="4 12" key="8">
    <citation type="submission" date="2024-06" db="EMBL/GenBank/DDBJ databases">
        <authorList>
            <person name="Steensen K."/>
            <person name="Seneca J."/>
            <person name="Bartlau N."/>
            <person name="Yu A.X."/>
            <person name="Polz M.F."/>
        </authorList>
    </citation>
    <scope>NUCLEOTIDE SEQUENCE [LARGE SCALE GENOMIC DNA]</scope>
    <source>
        <strain evidence="4 12">1F145</strain>
    </source>
</reference>
<dbReference type="Proteomes" id="UP000050463">
    <property type="component" value="Unassembled WGS sequence"/>
</dbReference>
<evidence type="ECO:0000313" key="6">
    <source>
        <dbReference type="EMBL" id="PMF18122.1"/>
    </source>
</evidence>
<dbReference type="EMBL" id="LIZK01000003">
    <property type="protein sequence ID" value="KPL94877.1"/>
    <property type="molecule type" value="Genomic_DNA"/>
</dbReference>
<protein>
    <submittedName>
        <fullName evidence="6">Uncharacterized protein</fullName>
    </submittedName>
</protein>
<dbReference type="GeneID" id="72400382"/>
<proteinExistence type="predicted"/>
<evidence type="ECO:0000313" key="10">
    <source>
        <dbReference type="Proteomes" id="UP000244080"/>
    </source>
</evidence>
<name>A0A0P6Z1W9_VIBSP</name>
<gene>
    <name evidence="4" type="ORF">ACED33_16975</name>
    <name evidence="1" type="ORF">AN168_10220</name>
    <name evidence="6" type="ORF">BCV19_17150</name>
    <name evidence="7" type="ORF">CWO36_00735</name>
    <name evidence="5" type="ORF">F0234_07275</name>
    <name evidence="2" type="ORF">Q8W38_15215</name>
    <name evidence="3" type="ORF">Q8W42_05900</name>
</gene>
<evidence type="ECO:0000313" key="7">
    <source>
        <dbReference type="EMBL" id="PTP23273.1"/>
    </source>
</evidence>
<evidence type="ECO:0000313" key="9">
    <source>
        <dbReference type="Proteomes" id="UP000235405"/>
    </source>
</evidence>
<organism evidence="6 9">
    <name type="scientific">Vibrio splendidus</name>
    <dbReference type="NCBI Taxonomy" id="29497"/>
    <lineage>
        <taxon>Bacteria</taxon>
        <taxon>Pseudomonadati</taxon>
        <taxon>Pseudomonadota</taxon>
        <taxon>Gammaproteobacteria</taxon>
        <taxon>Vibrionales</taxon>
        <taxon>Vibrionaceae</taxon>
        <taxon>Vibrio</taxon>
    </lineage>
</organism>
<evidence type="ECO:0000313" key="3">
    <source>
        <dbReference type="EMBL" id="MDP2500232.1"/>
    </source>
</evidence>
<evidence type="ECO:0000313" key="2">
    <source>
        <dbReference type="EMBL" id="MDP2490699.1"/>
    </source>
</evidence>
<reference evidence="2" key="7">
    <citation type="submission" date="2023-07" db="EMBL/GenBank/DDBJ databases">
        <title>Genome content predicts the carbon catabolic preferences of heterotrophic bacteria.</title>
        <authorList>
            <person name="Gralka M."/>
        </authorList>
    </citation>
    <scope>NUCLEOTIDE SEQUENCE</scope>
    <source>
        <strain evidence="3">6E02</strain>
        <strain evidence="2">6E03</strain>
    </source>
</reference>
<sequence>MDLNKGHIMNTQQFEVFKQQIQLLSPQQLKALQGEIDGNLETDQPSLLTDEELNALNDLFN</sequence>
<reference evidence="6" key="3">
    <citation type="submission" date="2016-07" db="EMBL/GenBank/DDBJ databases">
        <authorList>
            <person name="Wan K."/>
            <person name="Booth B."/>
            <person name="Spirohn K."/>
            <person name="Hao T."/>
            <person name="Hu Y."/>
            <person name="Calderwood M."/>
            <person name="Hill D."/>
            <person name="Mohr S."/>
            <person name="Vidal M."/>
            <person name="Celniker S."/>
            <person name="Perrimon N."/>
        </authorList>
    </citation>
    <scope>NUCLEOTIDE SEQUENCE</scope>
    <source>
        <strain evidence="6">10N.286.54.F3</strain>
    </source>
</reference>
<reference evidence="1 8" key="1">
    <citation type="submission" date="2015-08" db="EMBL/GenBank/DDBJ databases">
        <title>Draft Genome Sequence of Vibrio splendidus UCD-SED7.</title>
        <authorList>
            <person name="Lee R.D."/>
            <person name="Lang J.M."/>
            <person name="Coil D.A."/>
            <person name="Jospin G."/>
            <person name="Eisen J.A."/>
        </authorList>
    </citation>
    <scope>NUCLEOTIDE SEQUENCE [LARGE SCALE GENOMIC DNA]</scope>
    <source>
        <strain evidence="1 8">UCD-SED7</strain>
    </source>
</reference>